<dbReference type="RefSeq" id="XP_025560905.1">
    <property type="nucleotide sequence ID" value="XM_025708989.1"/>
</dbReference>
<proteinExistence type="predicted"/>
<keyword evidence="2" id="KW-1185">Reference proteome</keyword>
<organism evidence="1 2">
    <name type="scientific">Aspergillus vadensis (strain CBS 113365 / IMI 142717 / IBT 24658)</name>
    <dbReference type="NCBI Taxonomy" id="1448311"/>
    <lineage>
        <taxon>Eukaryota</taxon>
        <taxon>Fungi</taxon>
        <taxon>Dikarya</taxon>
        <taxon>Ascomycota</taxon>
        <taxon>Pezizomycotina</taxon>
        <taxon>Eurotiomycetes</taxon>
        <taxon>Eurotiomycetidae</taxon>
        <taxon>Eurotiales</taxon>
        <taxon>Aspergillaceae</taxon>
        <taxon>Aspergillus</taxon>
        <taxon>Aspergillus subgen. Circumdati</taxon>
    </lineage>
</organism>
<name>A0A319B5E6_ASPVC</name>
<dbReference type="GeneID" id="37213581"/>
<dbReference type="Proteomes" id="UP000248405">
    <property type="component" value="Unassembled WGS sequence"/>
</dbReference>
<sequence>MIADTWYSSISILDPRITGIFVLLYSGWQIVNYSRASYTGQSLYKLWIILEILNCWIYIYQSYPHLPAPTAEELVSFTHRTPAEYTTQLMANVVIPHPPTFNILGRQYDGWDSVFSKCGV</sequence>
<protein>
    <submittedName>
        <fullName evidence="1">Uncharacterized protein</fullName>
    </submittedName>
</protein>
<dbReference type="EMBL" id="KZ821631">
    <property type="protein sequence ID" value="PYH67111.1"/>
    <property type="molecule type" value="Genomic_DNA"/>
</dbReference>
<evidence type="ECO:0000313" key="1">
    <source>
        <dbReference type="EMBL" id="PYH67111.1"/>
    </source>
</evidence>
<gene>
    <name evidence="1" type="ORF">BO88DRAFT_427276</name>
</gene>
<reference evidence="1" key="1">
    <citation type="submission" date="2016-12" db="EMBL/GenBank/DDBJ databases">
        <title>The genomes of Aspergillus section Nigri reveals drivers in fungal speciation.</title>
        <authorList>
            <consortium name="DOE Joint Genome Institute"/>
            <person name="Vesth T.C."/>
            <person name="Nybo J."/>
            <person name="Theobald S."/>
            <person name="Brandl J."/>
            <person name="Frisvad J.C."/>
            <person name="Nielsen K.F."/>
            <person name="Lyhne E.K."/>
            <person name="Kogle M.E."/>
            <person name="Kuo A."/>
            <person name="Riley R."/>
            <person name="Clum A."/>
            <person name="Nolan M."/>
            <person name="Lipzen A."/>
            <person name="Salamov A."/>
            <person name="Henrissat B."/>
            <person name="Wiebenga A."/>
            <person name="De Vries R.P."/>
            <person name="Grigoriev I.V."/>
            <person name="Mortensen U.H."/>
            <person name="Andersen M.R."/>
            <person name="Baker S.E."/>
        </authorList>
    </citation>
    <scope>NUCLEOTIDE SEQUENCE [LARGE SCALE GENOMIC DNA]</scope>
    <source>
        <strain evidence="1">CBS 113365</strain>
    </source>
</reference>
<dbReference type="AlphaFoldDB" id="A0A319B5E6"/>
<accession>A0A319B5E6</accession>
<evidence type="ECO:0000313" key="2">
    <source>
        <dbReference type="Proteomes" id="UP000248405"/>
    </source>
</evidence>
<dbReference type="OrthoDB" id="4460491at2759"/>